<keyword evidence="3" id="KW-0328">Glycosyltransferase</keyword>
<keyword evidence="2" id="KW-1003">Cell membrane</keyword>
<name>A0A1M7REH8_9BURK</name>
<dbReference type="Proteomes" id="UP000184339">
    <property type="component" value="Unassembled WGS sequence"/>
</dbReference>
<feature type="transmembrane region" description="Helical" evidence="8">
    <location>
        <begin position="412"/>
        <end position="432"/>
    </location>
</feature>
<keyword evidence="5 8" id="KW-0812">Transmembrane</keyword>
<evidence type="ECO:0000313" key="11">
    <source>
        <dbReference type="EMBL" id="SHN44581.1"/>
    </source>
</evidence>
<dbReference type="PANTHER" id="PTHR33908:SF3">
    <property type="entry name" value="UNDECAPRENYL PHOSPHATE-ALPHA-4-AMINO-4-DEOXY-L-ARABINOSE ARABINOSYL TRANSFERASE"/>
    <property type="match status" value="1"/>
</dbReference>
<feature type="transmembrane region" description="Helical" evidence="8">
    <location>
        <begin position="213"/>
        <end position="233"/>
    </location>
</feature>
<sequence length="563" mass="63120">MSDFLKSKIELYALIVIFVVCSIWVLDIRSLVPPDEGRYAEMAREMFVTGDWITTRLNGIKYFEKPPLHMWMSAVAYALFGIGEWQARLWNGVCGIMGVLLVGYTGRKLFGGRVGFYAASILASMLFWTGASQFNTLDIGVAATLTISLCSLLIAQQDHVTASERRNWMLVCWAGLALSLLSKGLIGVVLPAAVMGLYWIVSGDRAVLRRLHFIQGCALFLAIAVPWFIVVAIKNPEQPHFFFINEHWNRFFLKEHHREGPWYYFLVLIIPATIPWLPLLPIGLIRAGKRIQAQFQPKLLLLIWIVFILFFFSYSKSKLPGYMLPVFPALALLAGIVLEGASRVILRLPAVCLLTWGIAGMVGLSMIGKLGLTSRDAALLHSSMPLLVIAFSVCIVAGSTGWYFAERNRGSVVVLVVAVAAWAFTQLSMAAYQPFGREQSGIDIAMAIKPEVTETTQVYSVGTYEQSMTFYLGHTVIPVAYTDELSFGLKQEPERGIANLEQFYERWRQGIARGLPQFAIIRVEFYEEMMMQGLPMQVRASNDRVVAVSGTNQPFFDFQFLEQ</sequence>
<feature type="transmembrane region" description="Helical" evidence="8">
    <location>
        <begin position="262"/>
        <end position="287"/>
    </location>
</feature>
<dbReference type="InterPro" id="IPR040845">
    <property type="entry name" value="Arnt_C"/>
</dbReference>
<feature type="transmembrane region" description="Helical" evidence="8">
    <location>
        <begin position="350"/>
        <end position="372"/>
    </location>
</feature>
<dbReference type="GO" id="GO:0016763">
    <property type="term" value="F:pentosyltransferase activity"/>
    <property type="evidence" value="ECO:0007669"/>
    <property type="project" value="TreeGrafter"/>
</dbReference>
<dbReference type="GO" id="GO:0010041">
    <property type="term" value="P:response to iron(III) ion"/>
    <property type="evidence" value="ECO:0007669"/>
    <property type="project" value="TreeGrafter"/>
</dbReference>
<keyword evidence="7 8" id="KW-0472">Membrane</keyword>
<protein>
    <submittedName>
        <fullName evidence="11">4-amino-4-deoxy-L-arabinose transferase</fullName>
    </submittedName>
</protein>
<dbReference type="RefSeq" id="WP_072790796.1">
    <property type="nucleotide sequence ID" value="NZ_FRCX01000023.1"/>
</dbReference>
<dbReference type="InterPro" id="IPR038731">
    <property type="entry name" value="RgtA/B/C-like"/>
</dbReference>
<accession>A0A1M7REH8</accession>
<organism evidence="11 12">
    <name type="scientific">Duganella sacchari</name>
    <dbReference type="NCBI Taxonomy" id="551987"/>
    <lineage>
        <taxon>Bacteria</taxon>
        <taxon>Pseudomonadati</taxon>
        <taxon>Pseudomonadota</taxon>
        <taxon>Betaproteobacteria</taxon>
        <taxon>Burkholderiales</taxon>
        <taxon>Oxalobacteraceae</taxon>
        <taxon>Telluria group</taxon>
        <taxon>Duganella</taxon>
    </lineage>
</organism>
<feature type="domain" description="Glycosyltransferase RgtA/B/C/D-like" evidence="9">
    <location>
        <begin position="65"/>
        <end position="229"/>
    </location>
</feature>
<evidence type="ECO:0000256" key="4">
    <source>
        <dbReference type="ARBA" id="ARBA00022679"/>
    </source>
</evidence>
<proteinExistence type="predicted"/>
<dbReference type="STRING" id="551987.SAMN05192549_12314"/>
<keyword evidence="12" id="KW-1185">Reference proteome</keyword>
<evidence type="ECO:0000256" key="1">
    <source>
        <dbReference type="ARBA" id="ARBA00004651"/>
    </source>
</evidence>
<comment type="subcellular location">
    <subcellularLocation>
        <location evidence="1">Cell membrane</location>
        <topology evidence="1">Multi-pass membrane protein</topology>
    </subcellularLocation>
</comment>
<feature type="transmembrane region" description="Helical" evidence="8">
    <location>
        <begin position="112"/>
        <end position="130"/>
    </location>
</feature>
<dbReference type="Pfam" id="PF18583">
    <property type="entry name" value="Arnt_C"/>
    <property type="match status" value="1"/>
</dbReference>
<gene>
    <name evidence="11" type="ORF">SAMN05192549_12314</name>
</gene>
<evidence type="ECO:0000256" key="2">
    <source>
        <dbReference type="ARBA" id="ARBA00022475"/>
    </source>
</evidence>
<evidence type="ECO:0000259" key="10">
    <source>
        <dbReference type="Pfam" id="PF18583"/>
    </source>
</evidence>
<evidence type="ECO:0000313" key="12">
    <source>
        <dbReference type="Proteomes" id="UP000184339"/>
    </source>
</evidence>
<evidence type="ECO:0000256" key="7">
    <source>
        <dbReference type="ARBA" id="ARBA00023136"/>
    </source>
</evidence>
<feature type="transmembrane region" description="Helical" evidence="8">
    <location>
        <begin position="12"/>
        <end position="32"/>
    </location>
</feature>
<feature type="transmembrane region" description="Helical" evidence="8">
    <location>
        <begin position="168"/>
        <end position="201"/>
    </location>
</feature>
<evidence type="ECO:0000259" key="9">
    <source>
        <dbReference type="Pfam" id="PF13231"/>
    </source>
</evidence>
<feature type="transmembrane region" description="Helical" evidence="8">
    <location>
        <begin position="321"/>
        <end position="338"/>
    </location>
</feature>
<keyword evidence="6 8" id="KW-1133">Transmembrane helix</keyword>
<feature type="domain" description="Aminoarabinose transferase C-terminal" evidence="10">
    <location>
        <begin position="445"/>
        <end position="549"/>
    </location>
</feature>
<dbReference type="AlphaFoldDB" id="A0A1M7REH8"/>
<dbReference type="InterPro" id="IPR050297">
    <property type="entry name" value="LipidA_mod_glycosyltrf_83"/>
</dbReference>
<dbReference type="OrthoDB" id="9775035at2"/>
<feature type="transmembrane region" description="Helical" evidence="8">
    <location>
        <begin position="89"/>
        <end position="106"/>
    </location>
</feature>
<feature type="transmembrane region" description="Helical" evidence="8">
    <location>
        <begin position="384"/>
        <end position="405"/>
    </location>
</feature>
<reference evidence="12" key="1">
    <citation type="submission" date="2016-11" db="EMBL/GenBank/DDBJ databases">
        <authorList>
            <person name="Varghese N."/>
            <person name="Submissions S."/>
        </authorList>
    </citation>
    <scope>NUCLEOTIDE SEQUENCE [LARGE SCALE GENOMIC DNA]</scope>
    <source>
        <strain evidence="12">Sac-22</strain>
    </source>
</reference>
<evidence type="ECO:0000256" key="5">
    <source>
        <dbReference type="ARBA" id="ARBA00022692"/>
    </source>
</evidence>
<evidence type="ECO:0000256" key="3">
    <source>
        <dbReference type="ARBA" id="ARBA00022676"/>
    </source>
</evidence>
<evidence type="ECO:0000256" key="6">
    <source>
        <dbReference type="ARBA" id="ARBA00022989"/>
    </source>
</evidence>
<dbReference type="PANTHER" id="PTHR33908">
    <property type="entry name" value="MANNOSYLTRANSFERASE YKCB-RELATED"/>
    <property type="match status" value="1"/>
</dbReference>
<evidence type="ECO:0000256" key="8">
    <source>
        <dbReference type="SAM" id="Phobius"/>
    </source>
</evidence>
<feature type="transmembrane region" description="Helical" evidence="8">
    <location>
        <begin position="299"/>
        <end position="315"/>
    </location>
</feature>
<dbReference type="GO" id="GO:0009103">
    <property type="term" value="P:lipopolysaccharide biosynthetic process"/>
    <property type="evidence" value="ECO:0007669"/>
    <property type="project" value="UniProtKB-ARBA"/>
</dbReference>
<dbReference type="Pfam" id="PF13231">
    <property type="entry name" value="PMT_2"/>
    <property type="match status" value="1"/>
</dbReference>
<dbReference type="EMBL" id="FRCX01000023">
    <property type="protein sequence ID" value="SHN44581.1"/>
    <property type="molecule type" value="Genomic_DNA"/>
</dbReference>
<dbReference type="GO" id="GO:0005886">
    <property type="term" value="C:plasma membrane"/>
    <property type="evidence" value="ECO:0007669"/>
    <property type="project" value="UniProtKB-SubCell"/>
</dbReference>
<keyword evidence="4 11" id="KW-0808">Transferase</keyword>